<keyword evidence="1" id="KW-0812">Transmembrane</keyword>
<name>E8N254_ANATU</name>
<dbReference type="InParanoid" id="E8N254"/>
<sequence>MEKRFKVLRFMGTLYKILGVINGVVTLILAVGICAVSVLGGASMADFAREYGMHGTEVFGALGGVLLGGGVLILGGLSAVFVYALGEGVYVLIAIEENTRAAAMRLQAPIPPAE</sequence>
<dbReference type="HOGENOM" id="CLU_2115896_0_0_0"/>
<dbReference type="AlphaFoldDB" id="E8N254"/>
<protein>
    <submittedName>
        <fullName evidence="2">Uncharacterized protein</fullName>
    </submittedName>
</protein>
<feature type="transmembrane region" description="Helical" evidence="1">
    <location>
        <begin position="59"/>
        <end position="85"/>
    </location>
</feature>
<organism evidence="2 3">
    <name type="scientific">Anaerolinea thermophila (strain DSM 14523 / JCM 11388 / NBRC 100420 / UNI-1)</name>
    <dbReference type="NCBI Taxonomy" id="926569"/>
    <lineage>
        <taxon>Bacteria</taxon>
        <taxon>Bacillati</taxon>
        <taxon>Chloroflexota</taxon>
        <taxon>Anaerolineae</taxon>
        <taxon>Anaerolineales</taxon>
        <taxon>Anaerolineaceae</taxon>
        <taxon>Anaerolinea</taxon>
    </lineage>
</organism>
<keyword evidence="1" id="KW-0472">Membrane</keyword>
<evidence type="ECO:0000256" key="1">
    <source>
        <dbReference type="SAM" id="Phobius"/>
    </source>
</evidence>
<reference evidence="2 3" key="1">
    <citation type="submission" date="2010-12" db="EMBL/GenBank/DDBJ databases">
        <title>Whole genome sequence of Anaerolinea thermophila UNI-1.</title>
        <authorList>
            <person name="Narita-Yamada S."/>
            <person name="Kishi E."/>
            <person name="Watanabe Y."/>
            <person name="Takasaki K."/>
            <person name="Ankai A."/>
            <person name="Oguchi A."/>
            <person name="Fukui S."/>
            <person name="Takahashi M."/>
            <person name="Yashiro I."/>
            <person name="Hosoyama A."/>
            <person name="Sekiguchi Y."/>
            <person name="Hanada S."/>
            <person name="Fujita N."/>
        </authorList>
    </citation>
    <scope>NUCLEOTIDE SEQUENCE [LARGE SCALE GENOMIC DNA]</scope>
    <source>
        <strain evidence="3">DSM 14523 / JCM 11388 / NBRC 100420 / UNI-1</strain>
    </source>
</reference>
<evidence type="ECO:0000313" key="2">
    <source>
        <dbReference type="EMBL" id="BAJ65001.1"/>
    </source>
</evidence>
<dbReference type="KEGG" id="atm:ANT_29750"/>
<dbReference type="EMBL" id="AP012029">
    <property type="protein sequence ID" value="BAJ65001.1"/>
    <property type="molecule type" value="Genomic_DNA"/>
</dbReference>
<evidence type="ECO:0000313" key="3">
    <source>
        <dbReference type="Proteomes" id="UP000008922"/>
    </source>
</evidence>
<keyword evidence="1" id="KW-1133">Transmembrane helix</keyword>
<dbReference type="STRING" id="926569.ANT_29750"/>
<keyword evidence="3" id="KW-1185">Reference proteome</keyword>
<accession>E8N254</accession>
<proteinExistence type="predicted"/>
<gene>
    <name evidence="2" type="ordered locus">ANT_29750</name>
</gene>
<dbReference type="RefSeq" id="WP_013561345.1">
    <property type="nucleotide sequence ID" value="NC_014960.1"/>
</dbReference>
<dbReference type="Proteomes" id="UP000008922">
    <property type="component" value="Chromosome"/>
</dbReference>
<feature type="transmembrane region" description="Helical" evidence="1">
    <location>
        <begin position="20"/>
        <end position="39"/>
    </location>
</feature>